<keyword evidence="2 6" id="KW-0119">Carbohydrate metabolism</keyword>
<comment type="similarity">
    <text evidence="6">Belongs to the glycosyl hydrolase 10 (cellulase F) family.</text>
</comment>
<reference evidence="9 10" key="1">
    <citation type="journal article" date="2013" name="PLoS ONE">
        <title>Genomic analysis of Melioribacter roseus, facultatively anaerobic organotrophic bacterium representing a novel deep lineage within Bacteriodetes/Chlorobi group.</title>
        <authorList>
            <person name="Kadnikov V.V."/>
            <person name="Mardanov A.V."/>
            <person name="Podosokorskaya O.A."/>
            <person name="Gavrilov S.N."/>
            <person name="Kublanov I.V."/>
            <person name="Beletsky A.V."/>
            <person name="Bonch-Osmolovskaya E.A."/>
            <person name="Ravin N.V."/>
        </authorList>
    </citation>
    <scope>NUCLEOTIDE SEQUENCE [LARGE SCALE GENOMIC DNA]</scope>
    <source>
        <strain evidence="10">JCM 17771 / P3M-2</strain>
    </source>
</reference>
<keyword evidence="9" id="KW-0858">Xylan degradation</keyword>
<dbReference type="BRENDA" id="3.2.1.8">
    <property type="organism ID" value="14463"/>
</dbReference>
<evidence type="ECO:0000256" key="4">
    <source>
        <dbReference type="ARBA" id="ARBA00023326"/>
    </source>
</evidence>
<dbReference type="eggNOG" id="COG3693">
    <property type="taxonomic scope" value="Bacteria"/>
</dbReference>
<feature type="active site" description="Nucleophile" evidence="5">
    <location>
        <position position="261"/>
    </location>
</feature>
<dbReference type="EMBL" id="CP003557">
    <property type="protein sequence ID" value="AFN75725.1"/>
    <property type="molecule type" value="Genomic_DNA"/>
</dbReference>
<sequence length="374" mass="43260">MKLLTASILFSLLFTAFPAELNSQTLKDAFKDYFLIGCAISDFQAAGKEPKALEIAAEQFNTITPENMLKWERVHPEPDRFDFELPDRLVEFGQKNGMFIVGHTLVWHNQTPDWVFKDDNGNYLNREQLLARLKEHIYTVVGRYKGKIKGWDVVNEAVDEDGSLRKTKWLEIIGEDYIEKAFEFAREADPDAELYYNDFNTWHKAKREGIMRLIKNLLDKGIKIDGIGLQGHWGLDYPALDELDESLKEYSSTGLKIMITELDINILPTPNNYTGAEITTNFELQKKYNPYPDGLPDSMQTVLAERYAELFGKFLKYRDSISRVTFWGIHDGHSWLNNWPIRGRTSYPLLFDRELKPKPAFNAVIKTVNEIKCN</sequence>
<proteinExistence type="inferred from homology"/>
<dbReference type="Gene3D" id="3.20.20.80">
    <property type="entry name" value="Glycosidases"/>
    <property type="match status" value="1"/>
</dbReference>
<keyword evidence="7" id="KW-0732">Signal</keyword>
<dbReference type="OrthoDB" id="9809277at2"/>
<dbReference type="Proteomes" id="UP000009011">
    <property type="component" value="Chromosome"/>
</dbReference>
<evidence type="ECO:0000313" key="10">
    <source>
        <dbReference type="Proteomes" id="UP000009011"/>
    </source>
</evidence>
<dbReference type="InterPro" id="IPR017853">
    <property type="entry name" value="GH"/>
</dbReference>
<evidence type="ECO:0000256" key="5">
    <source>
        <dbReference type="PROSITE-ProRule" id="PRU10061"/>
    </source>
</evidence>
<evidence type="ECO:0000313" key="9">
    <source>
        <dbReference type="EMBL" id="AFN75725.1"/>
    </source>
</evidence>
<dbReference type="AlphaFoldDB" id="I6Z9A7"/>
<dbReference type="PANTHER" id="PTHR31490">
    <property type="entry name" value="GLYCOSYL HYDROLASE"/>
    <property type="match status" value="1"/>
</dbReference>
<evidence type="ECO:0000256" key="7">
    <source>
        <dbReference type="SAM" id="SignalP"/>
    </source>
</evidence>
<feature type="signal peptide" evidence="7">
    <location>
        <begin position="1"/>
        <end position="21"/>
    </location>
</feature>
<comment type="catalytic activity">
    <reaction evidence="6">
        <text>Endohydrolysis of (1-&gt;4)-beta-D-xylosidic linkages in xylans.</text>
        <dbReference type="EC" id="3.2.1.8"/>
    </reaction>
</comment>
<dbReference type="Pfam" id="PF00331">
    <property type="entry name" value="Glyco_hydro_10"/>
    <property type="match status" value="1"/>
</dbReference>
<dbReference type="STRING" id="1191523.MROS_2495"/>
<protein>
    <recommendedName>
        <fullName evidence="6">Beta-xylanase</fullName>
        <ecNumber evidence="6">3.2.1.8</ecNumber>
    </recommendedName>
</protein>
<evidence type="ECO:0000256" key="1">
    <source>
        <dbReference type="ARBA" id="ARBA00022801"/>
    </source>
</evidence>
<dbReference type="HOGENOM" id="CLU_020161_6_1_10"/>
<dbReference type="RefSeq" id="WP_014857155.1">
    <property type="nucleotide sequence ID" value="NC_018178.1"/>
</dbReference>
<accession>I6Z9A7</accession>
<name>I6Z9A7_MELRP</name>
<dbReference type="GO" id="GO:0045493">
    <property type="term" value="P:xylan catabolic process"/>
    <property type="evidence" value="ECO:0007669"/>
    <property type="project" value="UniProtKB-KW"/>
</dbReference>
<dbReference type="InterPro" id="IPR001000">
    <property type="entry name" value="GH10_dom"/>
</dbReference>
<dbReference type="SMART" id="SM00633">
    <property type="entry name" value="Glyco_10"/>
    <property type="match status" value="1"/>
</dbReference>
<dbReference type="PROSITE" id="PS00591">
    <property type="entry name" value="GH10_1"/>
    <property type="match status" value="1"/>
</dbReference>
<dbReference type="PANTHER" id="PTHR31490:SF90">
    <property type="entry name" value="ENDO-1,4-BETA-XYLANASE A"/>
    <property type="match status" value="1"/>
</dbReference>
<keyword evidence="3 6" id="KW-0326">Glycosidase</keyword>
<feature type="chain" id="PRO_5003707227" description="Beta-xylanase" evidence="7">
    <location>
        <begin position="22"/>
        <end position="374"/>
    </location>
</feature>
<keyword evidence="10" id="KW-1185">Reference proteome</keyword>
<dbReference type="InterPro" id="IPR044846">
    <property type="entry name" value="GH10"/>
</dbReference>
<dbReference type="GO" id="GO:0031176">
    <property type="term" value="F:endo-1,4-beta-xylanase activity"/>
    <property type="evidence" value="ECO:0007669"/>
    <property type="project" value="UniProtKB-EC"/>
</dbReference>
<evidence type="ECO:0000256" key="2">
    <source>
        <dbReference type="ARBA" id="ARBA00023277"/>
    </source>
</evidence>
<dbReference type="SUPFAM" id="SSF51445">
    <property type="entry name" value="(Trans)glycosidases"/>
    <property type="match status" value="1"/>
</dbReference>
<dbReference type="InterPro" id="IPR031158">
    <property type="entry name" value="GH10_AS"/>
</dbReference>
<keyword evidence="1 6" id="KW-0378">Hydrolase</keyword>
<dbReference type="PATRIC" id="fig|1191523.3.peg.2626"/>
<dbReference type="KEGG" id="mro:MROS_2495"/>
<keyword evidence="4 6" id="KW-0624">Polysaccharide degradation</keyword>
<evidence type="ECO:0000259" key="8">
    <source>
        <dbReference type="PROSITE" id="PS51760"/>
    </source>
</evidence>
<feature type="domain" description="GH10" evidence="8">
    <location>
        <begin position="20"/>
        <end position="367"/>
    </location>
</feature>
<dbReference type="EC" id="3.2.1.8" evidence="6"/>
<dbReference type="PROSITE" id="PS51760">
    <property type="entry name" value="GH10_2"/>
    <property type="match status" value="1"/>
</dbReference>
<gene>
    <name evidence="9" type="ordered locus">MROS_2495</name>
</gene>
<evidence type="ECO:0000256" key="6">
    <source>
        <dbReference type="RuleBase" id="RU361174"/>
    </source>
</evidence>
<organism evidence="9 10">
    <name type="scientific">Melioribacter roseus (strain DSM 23840 / JCM 17771 / VKM B-2668 / P3M-2)</name>
    <dbReference type="NCBI Taxonomy" id="1191523"/>
    <lineage>
        <taxon>Bacteria</taxon>
        <taxon>Pseudomonadati</taxon>
        <taxon>Ignavibacteriota</taxon>
        <taxon>Ignavibacteria</taxon>
        <taxon>Ignavibacteriales</taxon>
        <taxon>Melioribacteraceae</taxon>
        <taxon>Melioribacter</taxon>
    </lineage>
</organism>
<evidence type="ECO:0000256" key="3">
    <source>
        <dbReference type="ARBA" id="ARBA00023295"/>
    </source>
</evidence>
<dbReference type="PRINTS" id="PR00134">
    <property type="entry name" value="GLHYDRLASE10"/>
</dbReference>